<feature type="chain" id="PRO_5037987880" evidence="1">
    <location>
        <begin position="30"/>
        <end position="222"/>
    </location>
</feature>
<name>A0A934VV70_9BACT</name>
<feature type="signal peptide" evidence="1">
    <location>
        <begin position="1"/>
        <end position="29"/>
    </location>
</feature>
<evidence type="ECO:0000313" key="3">
    <source>
        <dbReference type="Proteomes" id="UP000603141"/>
    </source>
</evidence>
<accession>A0A934VV70</accession>
<sequence>MITSHLLKSISRVVPVLAFTAAVSPCAHASITFIPAEDTDAEHLWAFETGVAFITNNNINEIVGADHVTVDSGDAGGEVYSFTASRHLGDLRISNGNCTFQPQLELPLTLGIIDENSRDPFLEYRASFVVRWVDFPWNDYVKTTFATGLGLNYSSKIYLMDIQRHPDSDRSNLKFNWPIQLTLALPNHPEQELQLYIEHHSGGHVFDRGGINSLGIGYRRSF</sequence>
<gene>
    <name evidence="2" type="ORF">JIN85_12645</name>
</gene>
<protein>
    <submittedName>
        <fullName evidence="2">Acyloxyacyl hydrolase</fullName>
    </submittedName>
</protein>
<evidence type="ECO:0000313" key="2">
    <source>
        <dbReference type="EMBL" id="MBK1883267.1"/>
    </source>
</evidence>
<evidence type="ECO:0000256" key="1">
    <source>
        <dbReference type="SAM" id="SignalP"/>
    </source>
</evidence>
<proteinExistence type="predicted"/>
<comment type="caution">
    <text evidence="2">The sequence shown here is derived from an EMBL/GenBank/DDBJ whole genome shotgun (WGS) entry which is preliminary data.</text>
</comment>
<keyword evidence="2" id="KW-0378">Hydrolase</keyword>
<keyword evidence="3" id="KW-1185">Reference proteome</keyword>
<reference evidence="2" key="1">
    <citation type="submission" date="2021-01" db="EMBL/GenBank/DDBJ databases">
        <title>Modified the classification status of verrucomicrobia.</title>
        <authorList>
            <person name="Feng X."/>
        </authorList>
    </citation>
    <scope>NUCLEOTIDE SEQUENCE</scope>
    <source>
        <strain evidence="2">KCTC 22041</strain>
    </source>
</reference>
<keyword evidence="1" id="KW-0732">Signal</keyword>
<organism evidence="2 3">
    <name type="scientific">Luteolibacter pohnpeiensis</name>
    <dbReference type="NCBI Taxonomy" id="454153"/>
    <lineage>
        <taxon>Bacteria</taxon>
        <taxon>Pseudomonadati</taxon>
        <taxon>Verrucomicrobiota</taxon>
        <taxon>Verrucomicrobiia</taxon>
        <taxon>Verrucomicrobiales</taxon>
        <taxon>Verrucomicrobiaceae</taxon>
        <taxon>Luteolibacter</taxon>
    </lineage>
</organism>
<dbReference type="RefSeq" id="WP_200271216.1">
    <property type="nucleotide sequence ID" value="NZ_JAENIJ010000019.1"/>
</dbReference>
<dbReference type="AlphaFoldDB" id="A0A934VV70"/>
<dbReference type="Proteomes" id="UP000603141">
    <property type="component" value="Unassembled WGS sequence"/>
</dbReference>
<dbReference type="EMBL" id="JAENIJ010000019">
    <property type="protein sequence ID" value="MBK1883267.1"/>
    <property type="molecule type" value="Genomic_DNA"/>
</dbReference>
<dbReference type="GO" id="GO:0016787">
    <property type="term" value="F:hydrolase activity"/>
    <property type="evidence" value="ECO:0007669"/>
    <property type="project" value="UniProtKB-KW"/>
</dbReference>